<name>A0A7T8HHX7_CALRO</name>
<proteinExistence type="predicted"/>
<dbReference type="OrthoDB" id="10573873at2759"/>
<feature type="non-terminal residue" evidence="2">
    <location>
        <position position="1"/>
    </location>
</feature>
<protein>
    <submittedName>
        <fullName evidence="2">Uncharacterized protein</fullName>
    </submittedName>
</protein>
<evidence type="ECO:0000256" key="1">
    <source>
        <dbReference type="SAM" id="MobiDB-lite"/>
    </source>
</evidence>
<gene>
    <name evidence="2" type="ORF">FKW44_011362</name>
</gene>
<evidence type="ECO:0000313" key="2">
    <source>
        <dbReference type="EMBL" id="QQP50374.1"/>
    </source>
</evidence>
<sequence length="118" mass="13517">SGKLAILIADNGGDVDRIKDSLKNKAKSKIPFYSSDEEEEKEERRREEEEDREQNGDSSISSILLRKAKDKVKEKLPFVGRAITTTMTTTMIMRASSDPYSTKQNAAEYSKYYAIFYY</sequence>
<keyword evidence="3" id="KW-1185">Reference proteome</keyword>
<organism evidence="2 3">
    <name type="scientific">Caligus rogercresseyi</name>
    <name type="common">Sea louse</name>
    <dbReference type="NCBI Taxonomy" id="217165"/>
    <lineage>
        <taxon>Eukaryota</taxon>
        <taxon>Metazoa</taxon>
        <taxon>Ecdysozoa</taxon>
        <taxon>Arthropoda</taxon>
        <taxon>Crustacea</taxon>
        <taxon>Multicrustacea</taxon>
        <taxon>Hexanauplia</taxon>
        <taxon>Copepoda</taxon>
        <taxon>Siphonostomatoida</taxon>
        <taxon>Caligidae</taxon>
        <taxon>Caligus</taxon>
    </lineage>
</organism>
<dbReference type="EMBL" id="CP045896">
    <property type="protein sequence ID" value="QQP50374.1"/>
    <property type="molecule type" value="Genomic_DNA"/>
</dbReference>
<feature type="region of interest" description="Disordered" evidence="1">
    <location>
        <begin position="29"/>
        <end position="62"/>
    </location>
</feature>
<dbReference type="AlphaFoldDB" id="A0A7T8HHX7"/>
<evidence type="ECO:0000313" key="3">
    <source>
        <dbReference type="Proteomes" id="UP000595437"/>
    </source>
</evidence>
<dbReference type="Proteomes" id="UP000595437">
    <property type="component" value="Chromosome 7"/>
</dbReference>
<reference evidence="3" key="1">
    <citation type="submission" date="2021-01" db="EMBL/GenBank/DDBJ databases">
        <title>Caligus Genome Assembly.</title>
        <authorList>
            <person name="Gallardo-Escarate C."/>
        </authorList>
    </citation>
    <scope>NUCLEOTIDE SEQUENCE [LARGE SCALE GENOMIC DNA]</scope>
</reference>
<accession>A0A7T8HHX7</accession>